<comment type="similarity">
    <text evidence="1 8 9">Belongs to the GreA/GreB family.</text>
</comment>
<evidence type="ECO:0000256" key="7">
    <source>
        <dbReference type="ARBA" id="ARBA00030776"/>
    </source>
</evidence>
<evidence type="ECO:0000256" key="1">
    <source>
        <dbReference type="ARBA" id="ARBA00008213"/>
    </source>
</evidence>
<evidence type="ECO:0000256" key="2">
    <source>
        <dbReference type="ARBA" id="ARBA00013729"/>
    </source>
</evidence>
<feature type="domain" description="Transcription elongation factor GreA/GreB N-terminal" evidence="11">
    <location>
        <begin position="5"/>
        <end position="74"/>
    </location>
</feature>
<dbReference type="PANTHER" id="PTHR30437">
    <property type="entry name" value="TRANSCRIPTION ELONGATION FACTOR GREA"/>
    <property type="match status" value="1"/>
</dbReference>
<dbReference type="PIRSF" id="PIRSF006092">
    <property type="entry name" value="GreA_GreB"/>
    <property type="match status" value="1"/>
</dbReference>
<dbReference type="SUPFAM" id="SSF54534">
    <property type="entry name" value="FKBP-like"/>
    <property type="match status" value="1"/>
</dbReference>
<keyword evidence="4 8" id="KW-0238">DNA-binding</keyword>
<keyword evidence="13" id="KW-1185">Reference proteome</keyword>
<dbReference type="Pfam" id="PF03449">
    <property type="entry name" value="GreA_GreB_N"/>
    <property type="match status" value="1"/>
</dbReference>
<keyword evidence="12" id="KW-0648">Protein biosynthesis</keyword>
<dbReference type="InterPro" id="IPR018151">
    <property type="entry name" value="TF_GreA/GreB_CS"/>
</dbReference>
<dbReference type="PROSITE" id="PS00829">
    <property type="entry name" value="GREAB_1"/>
    <property type="match status" value="1"/>
</dbReference>
<evidence type="ECO:0000256" key="5">
    <source>
        <dbReference type="ARBA" id="ARBA00023163"/>
    </source>
</evidence>
<evidence type="ECO:0000256" key="8">
    <source>
        <dbReference type="HAMAP-Rule" id="MF_00105"/>
    </source>
</evidence>
<dbReference type="InterPro" id="IPR006359">
    <property type="entry name" value="Tscrpt_elong_fac_GreA"/>
</dbReference>
<evidence type="ECO:0000259" key="11">
    <source>
        <dbReference type="Pfam" id="PF03449"/>
    </source>
</evidence>
<dbReference type="InterPro" id="IPR036953">
    <property type="entry name" value="GreA/GreB_C_sf"/>
</dbReference>
<feature type="domain" description="Transcription elongation factor GreA/GreB C-terminal" evidence="10">
    <location>
        <begin position="83"/>
        <end position="155"/>
    </location>
</feature>
<sequence length="157" mass="16736">MAETQLTRETYDRLHAELEDLRTRGRVDIARAIEAARALGDLSENGDYHAAKDTQGKMEARIRQLEAMLRDAEIVDAGAAGADGAVRTGAVVSLRYAGDDDVEQYLIGSIEERRPGVSVVSPNSPLGQALIGKRAGDRVAYDAPSGSLEVEIVAVGS</sequence>
<accession>A0ABW9R196</accession>
<evidence type="ECO:0000256" key="3">
    <source>
        <dbReference type="ARBA" id="ARBA00023015"/>
    </source>
</evidence>
<gene>
    <name evidence="8 12" type="primary">greA</name>
    <name evidence="12" type="ORF">GHK86_21185</name>
</gene>
<dbReference type="NCBIfam" id="TIGR01462">
    <property type="entry name" value="greA"/>
    <property type="match status" value="1"/>
</dbReference>
<dbReference type="InterPro" id="IPR001437">
    <property type="entry name" value="Tscrpt_elong_fac_GreA/B_C"/>
</dbReference>
<dbReference type="Gene3D" id="1.10.287.180">
    <property type="entry name" value="Transcription elongation factor, GreA/GreB, N-terminal domain"/>
    <property type="match status" value="1"/>
</dbReference>
<dbReference type="GO" id="GO:0003746">
    <property type="term" value="F:translation elongation factor activity"/>
    <property type="evidence" value="ECO:0007669"/>
    <property type="project" value="UniProtKB-KW"/>
</dbReference>
<dbReference type="Pfam" id="PF01272">
    <property type="entry name" value="GreA_GreB"/>
    <property type="match status" value="1"/>
</dbReference>
<evidence type="ECO:0000256" key="4">
    <source>
        <dbReference type="ARBA" id="ARBA00023125"/>
    </source>
</evidence>
<comment type="caution">
    <text evidence="12">The sequence shown here is derived from an EMBL/GenBank/DDBJ whole genome shotgun (WGS) entry which is preliminary data.</text>
</comment>
<dbReference type="SUPFAM" id="SSF46557">
    <property type="entry name" value="GreA transcript cleavage protein, N-terminal domain"/>
    <property type="match status" value="1"/>
</dbReference>
<keyword evidence="3 8" id="KW-0805">Transcription regulation</keyword>
<dbReference type="InterPro" id="IPR028624">
    <property type="entry name" value="Tscrpt_elong_fac_GreA/B"/>
</dbReference>
<evidence type="ECO:0000313" key="13">
    <source>
        <dbReference type="Proteomes" id="UP000437736"/>
    </source>
</evidence>
<reference evidence="12 13" key="1">
    <citation type="submission" date="2019-11" db="EMBL/GenBank/DDBJ databases">
        <title>Acidiferrimicrobium australis gen. nov., sp. nov., an acidophilic and obligately heterotrophic, member of the Actinobacteria that catalyses dissimilatory oxido- reduction of iron isolated from metal-rich acidic water in Chile.</title>
        <authorList>
            <person name="Gonzalez D."/>
            <person name="Huber K."/>
            <person name="Hedrich S."/>
            <person name="Rojas-Villalobos C."/>
            <person name="Quatrini R."/>
            <person name="Dinamarca M.A."/>
            <person name="Schwarz A."/>
            <person name="Canales C."/>
            <person name="Nancucheo I."/>
        </authorList>
    </citation>
    <scope>NUCLEOTIDE SEQUENCE [LARGE SCALE GENOMIC DNA]</scope>
    <source>
        <strain evidence="12 13">USS-CCA1</strain>
    </source>
</reference>
<evidence type="ECO:0000256" key="6">
    <source>
        <dbReference type="ARBA" id="ARBA00024916"/>
    </source>
</evidence>
<evidence type="ECO:0000259" key="10">
    <source>
        <dbReference type="Pfam" id="PF01272"/>
    </source>
</evidence>
<dbReference type="PROSITE" id="PS00830">
    <property type="entry name" value="GREAB_2"/>
    <property type="match status" value="1"/>
</dbReference>
<dbReference type="InterPro" id="IPR036805">
    <property type="entry name" value="Tscrpt_elong_fac_GreA/B_N_sf"/>
</dbReference>
<comment type="function">
    <text evidence="6 8 9">Necessary for efficient RNA polymerase transcription elongation past template-encoded arresting sites. The arresting sites in DNA have the property of trapping a certain fraction of elongating RNA polymerases that pass through, resulting in locked ternary complexes. Cleavage of the nascent transcript by cleavage factors such as GreA or GreB allows the resumption of elongation from the new 3'terminus. GreA releases sequences of 2 to 3 nucleotides.</text>
</comment>
<dbReference type="InterPro" id="IPR022691">
    <property type="entry name" value="Tscrpt_elong_fac_GreA/B_N"/>
</dbReference>
<dbReference type="Proteomes" id="UP000437736">
    <property type="component" value="Unassembled WGS sequence"/>
</dbReference>
<name>A0ABW9R196_9ACTN</name>
<proteinExistence type="inferred from homology"/>
<dbReference type="Gene3D" id="3.10.50.30">
    <property type="entry name" value="Transcription elongation factor, GreA/GreB, C-terminal domain"/>
    <property type="match status" value="1"/>
</dbReference>
<dbReference type="HAMAP" id="MF_00105">
    <property type="entry name" value="GreA_GreB"/>
    <property type="match status" value="1"/>
</dbReference>
<keyword evidence="12" id="KW-0251">Elongation factor</keyword>
<dbReference type="EMBL" id="WJHE01001535">
    <property type="protein sequence ID" value="MST35232.1"/>
    <property type="molecule type" value="Genomic_DNA"/>
</dbReference>
<dbReference type="InterPro" id="IPR023459">
    <property type="entry name" value="Tscrpt_elong_fac_GreA/B_fam"/>
</dbReference>
<organism evidence="12 13">
    <name type="scientific">Acidiferrimicrobium australe</name>
    <dbReference type="NCBI Taxonomy" id="2664430"/>
    <lineage>
        <taxon>Bacteria</taxon>
        <taxon>Bacillati</taxon>
        <taxon>Actinomycetota</taxon>
        <taxon>Acidimicrobiia</taxon>
        <taxon>Acidimicrobiales</taxon>
        <taxon>Acidimicrobiaceae</taxon>
        <taxon>Acidiferrimicrobium</taxon>
    </lineage>
</organism>
<evidence type="ECO:0000256" key="9">
    <source>
        <dbReference type="RuleBase" id="RU000556"/>
    </source>
</evidence>
<evidence type="ECO:0000313" key="12">
    <source>
        <dbReference type="EMBL" id="MST35232.1"/>
    </source>
</evidence>
<protein>
    <recommendedName>
        <fullName evidence="2 8">Transcription elongation factor GreA</fullName>
    </recommendedName>
    <alternativeName>
        <fullName evidence="7 8">Transcript cleavage factor GreA</fullName>
    </alternativeName>
</protein>
<keyword evidence="5 8" id="KW-0804">Transcription</keyword>
<dbReference type="PANTHER" id="PTHR30437:SF4">
    <property type="entry name" value="TRANSCRIPTION ELONGATION FACTOR GREA"/>
    <property type="match status" value="1"/>
</dbReference>